<evidence type="ECO:0000259" key="1">
    <source>
        <dbReference type="Pfam" id="PF22007"/>
    </source>
</evidence>
<protein>
    <submittedName>
        <fullName evidence="3">Uncharacterized protein</fullName>
    </submittedName>
</protein>
<dbReference type="EMBL" id="WNKU01000020">
    <property type="protein sequence ID" value="MTV50166.1"/>
    <property type="molecule type" value="Genomic_DNA"/>
</dbReference>
<feature type="domain" description="DUF7309" evidence="2">
    <location>
        <begin position="11"/>
        <end position="179"/>
    </location>
</feature>
<gene>
    <name evidence="3" type="ORF">GJ688_14410</name>
</gene>
<dbReference type="OrthoDB" id="9801392at2"/>
<dbReference type="Proteomes" id="UP000430670">
    <property type="component" value="Unassembled WGS sequence"/>
</dbReference>
<evidence type="ECO:0000313" key="3">
    <source>
        <dbReference type="EMBL" id="MTV50166.1"/>
    </source>
</evidence>
<evidence type="ECO:0000313" key="4">
    <source>
        <dbReference type="Proteomes" id="UP000430670"/>
    </source>
</evidence>
<dbReference type="InterPro" id="IPR054216">
    <property type="entry name" value="DUF6930"/>
</dbReference>
<evidence type="ECO:0000259" key="2">
    <source>
        <dbReference type="Pfam" id="PF23988"/>
    </source>
</evidence>
<dbReference type="InterPro" id="IPR055733">
    <property type="entry name" value="DUF7309"/>
</dbReference>
<accession>A0A6I3SN60</accession>
<sequence>MSKYKGPLDDWLRLYEAAVSFKQLRCWEWMDDDQLFGVQNPRTKEIGFCSILGGLGEFFGLTLFLGESGFRGFQNMLRGCLDPVDALHVQHALMVSFDSRDQMDSEDMKIIRSLGYRFRGKHAWPSFRQFEPGYYPRHLTDHEVELMTLVLEQAIDVSQRCLDRQITIGEADVNKNFLVRVPREDNQGDLQWEDHWLSLLQIFSYDRKESKEKSPTAAFDEIMLASILRQKRRKQGTWEIDCFYAPTGPVCESPKQRPYYPYMYAVGHKQSGYILDFHMVEKATEAAEFTTRFLQKLQTISELPKFIEVKKPEVQKLFEPIVTRLGITLVLKESLPLLEQMKVEMHREFL</sequence>
<reference evidence="3 4" key="1">
    <citation type="submission" date="2019-11" db="EMBL/GenBank/DDBJ databases">
        <title>Whole-genome sequence of a the green, strictly anaerobic photosynthetic bacterium Heliobacillus mobilis DSM 6151.</title>
        <authorList>
            <person name="Kyndt J.A."/>
            <person name="Meyer T.E."/>
        </authorList>
    </citation>
    <scope>NUCLEOTIDE SEQUENCE [LARGE SCALE GENOMIC DNA]</scope>
    <source>
        <strain evidence="3 4">DSM 6151</strain>
    </source>
</reference>
<comment type="caution">
    <text evidence="3">The sequence shown here is derived from an EMBL/GenBank/DDBJ whole genome shotgun (WGS) entry which is preliminary data.</text>
</comment>
<dbReference type="RefSeq" id="WP_155477256.1">
    <property type="nucleotide sequence ID" value="NZ_WNKU01000020.1"/>
</dbReference>
<organism evidence="3 4">
    <name type="scientific">Heliobacterium mobile</name>
    <name type="common">Heliobacillus mobilis</name>
    <dbReference type="NCBI Taxonomy" id="28064"/>
    <lineage>
        <taxon>Bacteria</taxon>
        <taxon>Bacillati</taxon>
        <taxon>Bacillota</taxon>
        <taxon>Clostridia</taxon>
        <taxon>Eubacteriales</taxon>
        <taxon>Heliobacteriaceae</taxon>
        <taxon>Heliobacterium</taxon>
    </lineage>
</organism>
<dbReference type="Pfam" id="PF23988">
    <property type="entry name" value="DUF7309"/>
    <property type="match status" value="1"/>
</dbReference>
<dbReference type="Pfam" id="PF22007">
    <property type="entry name" value="DUF6930"/>
    <property type="match status" value="1"/>
</dbReference>
<dbReference type="AlphaFoldDB" id="A0A6I3SN60"/>
<name>A0A6I3SN60_HELMO</name>
<feature type="domain" description="DUF6930" evidence="1">
    <location>
        <begin position="228"/>
        <end position="345"/>
    </location>
</feature>
<proteinExistence type="predicted"/>
<keyword evidence="4" id="KW-1185">Reference proteome</keyword>